<accession>A0A1I7UG35</accession>
<dbReference type="GO" id="GO:0001156">
    <property type="term" value="F:TFIIIC-class transcription factor complex binding"/>
    <property type="evidence" value="ECO:0007669"/>
    <property type="project" value="TreeGrafter"/>
</dbReference>
<feature type="compositionally biased region" description="Basic and acidic residues" evidence="2">
    <location>
        <begin position="736"/>
        <end position="774"/>
    </location>
</feature>
<feature type="domain" description="Transcription factor TFIIIB component B'' Myb" evidence="3">
    <location>
        <begin position="266"/>
        <end position="351"/>
    </location>
</feature>
<organism evidence="4 5">
    <name type="scientific">Caenorhabditis tropicalis</name>
    <dbReference type="NCBI Taxonomy" id="1561998"/>
    <lineage>
        <taxon>Eukaryota</taxon>
        <taxon>Metazoa</taxon>
        <taxon>Ecdysozoa</taxon>
        <taxon>Nematoda</taxon>
        <taxon>Chromadorea</taxon>
        <taxon>Rhabditida</taxon>
        <taxon>Rhabditina</taxon>
        <taxon>Rhabditomorpha</taxon>
        <taxon>Rhabditoidea</taxon>
        <taxon>Rhabditidae</taxon>
        <taxon>Peloderinae</taxon>
        <taxon>Caenorhabditis</taxon>
    </lineage>
</organism>
<feature type="compositionally biased region" description="Low complexity" evidence="2">
    <location>
        <begin position="533"/>
        <end position="542"/>
    </location>
</feature>
<dbReference type="PANTHER" id="PTHR22929:SF0">
    <property type="entry name" value="TRANSCRIPTION FACTOR TFIIIB COMPONENT B'' HOMOLOG"/>
    <property type="match status" value="1"/>
</dbReference>
<dbReference type="InterPro" id="IPR039467">
    <property type="entry name" value="TFIIIB_B''_Myb"/>
</dbReference>
<feature type="compositionally biased region" description="Acidic residues" evidence="2">
    <location>
        <begin position="791"/>
        <end position="800"/>
    </location>
</feature>
<feature type="compositionally biased region" description="Low complexity" evidence="2">
    <location>
        <begin position="628"/>
        <end position="659"/>
    </location>
</feature>
<evidence type="ECO:0000313" key="5">
    <source>
        <dbReference type="WBParaSite" id="Csp11.Scaffold629.g8975.t1"/>
    </source>
</evidence>
<dbReference type="SUPFAM" id="SSF46689">
    <property type="entry name" value="Homeodomain-like"/>
    <property type="match status" value="1"/>
</dbReference>
<dbReference type="Proteomes" id="UP000095282">
    <property type="component" value="Unplaced"/>
</dbReference>
<evidence type="ECO:0000313" key="4">
    <source>
        <dbReference type="Proteomes" id="UP000095282"/>
    </source>
</evidence>
<feature type="compositionally biased region" description="Basic and acidic residues" evidence="2">
    <location>
        <begin position="662"/>
        <end position="685"/>
    </location>
</feature>
<feature type="region of interest" description="Disordered" evidence="2">
    <location>
        <begin position="445"/>
        <end position="580"/>
    </location>
</feature>
<feature type="compositionally biased region" description="Low complexity" evidence="2">
    <location>
        <begin position="847"/>
        <end position="869"/>
    </location>
</feature>
<dbReference type="Pfam" id="PF15963">
    <property type="entry name" value="Myb_DNA-bind_7"/>
    <property type="match status" value="1"/>
</dbReference>
<feature type="region of interest" description="Disordered" evidence="2">
    <location>
        <begin position="710"/>
        <end position="879"/>
    </location>
</feature>
<dbReference type="AlphaFoldDB" id="A0A1I7UG35"/>
<name>A0A1I7UG35_9PELO</name>
<protein>
    <submittedName>
        <fullName evidence="5">Myb_DNA-bind_7 domain-containing protein</fullName>
    </submittedName>
</protein>
<dbReference type="InterPro" id="IPR009057">
    <property type="entry name" value="Homeodomain-like_sf"/>
</dbReference>
<dbReference type="PANTHER" id="PTHR22929">
    <property type="entry name" value="RNA POLYMERASE III TRANSCRIPTION INITIATION FACTOR B"/>
    <property type="match status" value="1"/>
</dbReference>
<proteinExistence type="predicted"/>
<dbReference type="eggNOG" id="KOG2009">
    <property type="taxonomic scope" value="Eukaryota"/>
</dbReference>
<feature type="region of interest" description="Disordered" evidence="2">
    <location>
        <begin position="610"/>
        <end position="698"/>
    </location>
</feature>
<evidence type="ECO:0000256" key="2">
    <source>
        <dbReference type="SAM" id="MobiDB-lite"/>
    </source>
</evidence>
<sequence>MRRARIQVKPNIAKAVKKEVQPTEPIPVAVAAVEIPIPVPAVVEEIPNHVEDVVMENLNPSPEDDAPSESMKSLHVDVAKIQNHVHFTDDVIDNEKNRTGVEGKMEAGHQNNVSLSSPNSTIQFAVPHPGRLMTPRSRNVSMCEDESILQLKQPREKKRFTGKEELDTKTWKMSDLTRWNPRNEMTSFKRERRSSTSSTVITKSEIGDFDAPSPRINAPQVKIGADGRLVIDETSLVVQSAQVNHESVWETVEEGRMGSKITSMSFRTRIFRKPNLWSSRETDLFYEVLQCTGQDFGLMHHYLPQRSRPELKAKYNREEKTNWPRILKAISHPVRLDGELEVRIAKIMAEIEEEIQEKKAKSIHDKAEERRKQHAKELVKQAKELEKGARIAAKLSLKITGKAEKAAERIAEKEAKTKEKSDAKQMAMEAKRIAMEARSIIKETRKVEKEKQKEAKVQAESHNLEREAERIIRRLMQESQRDERRAAKERNNSHRDDLDSPTSPKDTASKTLSPPPQSPKNKKTGLDGEDSSSDSSESSSTESSDEEAVTKDTARREKRRMKQEKRNIEPRKTVSEKKPIYVNPQDIKYANVPISDTVAMVQATKGEMFLSADEDDEIPENPLSNVMDTSSPSDGPSTSTQVEVVEASAAGSASSPSVETPDEQKEAEEEKKDKNEEAKEKNEEKEKEDEEEPIPQAVYDVIEEVIKCNKNKKVEEDVKKTTEVGGKEKKKRKIVRKDQKDQKKPKVMDVQKESEEHKDQEEEKKLEEQKKTEEPQDSGESVAKMTKLAEEAPEDNDDMIIDVVGDSDNEKNPQEEPSQPDDTEMDADEIIDVVTVEPGPEIVINEPSTSSLRAAAATLPSSSSTSSTTEVSYIQQSTSSIPSYSLARRTVKRPITWMKKK</sequence>
<reference evidence="5" key="1">
    <citation type="submission" date="2016-11" db="UniProtKB">
        <authorList>
            <consortium name="WormBaseParasite"/>
        </authorList>
    </citation>
    <scope>IDENTIFICATION</scope>
</reference>
<feature type="compositionally biased region" description="Basic and acidic residues" evidence="2">
    <location>
        <begin position="710"/>
        <end position="727"/>
    </location>
</feature>
<dbReference type="GO" id="GO:0005634">
    <property type="term" value="C:nucleus"/>
    <property type="evidence" value="ECO:0007669"/>
    <property type="project" value="UniProtKB-SubCell"/>
</dbReference>
<dbReference type="GO" id="GO:0070898">
    <property type="term" value="P:RNA polymerase III preinitiation complex assembly"/>
    <property type="evidence" value="ECO:0007669"/>
    <property type="project" value="TreeGrafter"/>
</dbReference>
<evidence type="ECO:0000256" key="1">
    <source>
        <dbReference type="ARBA" id="ARBA00004123"/>
    </source>
</evidence>
<keyword evidence="4" id="KW-1185">Reference proteome</keyword>
<feature type="compositionally biased region" description="Acidic residues" evidence="2">
    <location>
        <begin position="818"/>
        <end position="831"/>
    </location>
</feature>
<comment type="subcellular location">
    <subcellularLocation>
        <location evidence="1">Nucleus</location>
    </subcellularLocation>
</comment>
<feature type="compositionally biased region" description="Basic and acidic residues" evidence="2">
    <location>
        <begin position="445"/>
        <end position="498"/>
    </location>
</feature>
<dbReference type="STRING" id="1561998.A0A1I7UG35"/>
<dbReference type="GO" id="GO:0000126">
    <property type="term" value="C:transcription factor TFIIIB complex"/>
    <property type="evidence" value="ECO:0007669"/>
    <property type="project" value="TreeGrafter"/>
</dbReference>
<evidence type="ECO:0000259" key="3">
    <source>
        <dbReference type="Pfam" id="PF15963"/>
    </source>
</evidence>
<dbReference type="WBParaSite" id="Csp11.Scaffold629.g8975.t1">
    <property type="protein sequence ID" value="Csp11.Scaffold629.g8975.t1"/>
    <property type="gene ID" value="Csp11.Scaffold629.g8975"/>
</dbReference>
<feature type="compositionally biased region" description="Polar residues" evidence="2">
    <location>
        <begin position="500"/>
        <end position="512"/>
    </location>
</feature>
<feature type="compositionally biased region" description="Basic and acidic residues" evidence="2">
    <location>
        <begin position="564"/>
        <end position="579"/>
    </location>
</feature>
<feature type="compositionally biased region" description="Polar residues" evidence="2">
    <location>
        <begin position="870"/>
        <end position="879"/>
    </location>
</feature>